<evidence type="ECO:0000256" key="1">
    <source>
        <dbReference type="ARBA" id="ARBA00023015"/>
    </source>
</evidence>
<evidence type="ECO:0000259" key="4">
    <source>
        <dbReference type="PROSITE" id="PS50043"/>
    </source>
</evidence>
<dbReference type="PANTHER" id="PTHR44688:SF16">
    <property type="entry name" value="DNA-BINDING TRANSCRIPTIONAL ACTIVATOR DEVR_DOSR"/>
    <property type="match status" value="1"/>
</dbReference>
<dbReference type="GO" id="GO:0003677">
    <property type="term" value="F:DNA binding"/>
    <property type="evidence" value="ECO:0007669"/>
    <property type="project" value="UniProtKB-KW"/>
</dbReference>
<dbReference type="AlphaFoldDB" id="A0A972SJF3"/>
<feature type="domain" description="HTH luxR-type" evidence="4">
    <location>
        <begin position="181"/>
        <end position="246"/>
    </location>
</feature>
<evidence type="ECO:0000313" key="5">
    <source>
        <dbReference type="EMBL" id="NPT56952.1"/>
    </source>
</evidence>
<dbReference type="SUPFAM" id="SSF46894">
    <property type="entry name" value="C-terminal effector domain of the bipartite response regulators"/>
    <property type="match status" value="1"/>
</dbReference>
<name>A0A972SJF3_9BURK</name>
<dbReference type="PANTHER" id="PTHR44688">
    <property type="entry name" value="DNA-BINDING TRANSCRIPTIONAL ACTIVATOR DEVR_DOSR"/>
    <property type="match status" value="1"/>
</dbReference>
<comment type="caution">
    <text evidence="5">The sequence shown here is derived from an EMBL/GenBank/DDBJ whole genome shotgun (WGS) entry which is preliminary data.</text>
</comment>
<dbReference type="InterPro" id="IPR016032">
    <property type="entry name" value="Sig_transdc_resp-reg_C-effctor"/>
</dbReference>
<dbReference type="InterPro" id="IPR000792">
    <property type="entry name" value="Tscrpt_reg_LuxR_C"/>
</dbReference>
<evidence type="ECO:0000256" key="3">
    <source>
        <dbReference type="ARBA" id="ARBA00023163"/>
    </source>
</evidence>
<dbReference type="PROSITE" id="PS50043">
    <property type="entry name" value="HTH_LUXR_2"/>
    <property type="match status" value="1"/>
</dbReference>
<evidence type="ECO:0000313" key="6">
    <source>
        <dbReference type="Proteomes" id="UP000655523"/>
    </source>
</evidence>
<proteinExistence type="predicted"/>
<dbReference type="InterPro" id="IPR036388">
    <property type="entry name" value="WH-like_DNA-bd_sf"/>
</dbReference>
<dbReference type="EMBL" id="WOEZ01000111">
    <property type="protein sequence ID" value="NPT56952.1"/>
    <property type="molecule type" value="Genomic_DNA"/>
</dbReference>
<protein>
    <recommendedName>
        <fullName evidence="4">HTH luxR-type domain-containing protein</fullName>
    </recommendedName>
</protein>
<keyword evidence="2" id="KW-0238">DNA-binding</keyword>
<accession>A0A972SJF3</accession>
<organism evidence="5 6">
    <name type="scientific">Paraburkholderia elongata</name>
    <dbReference type="NCBI Taxonomy" id="2675747"/>
    <lineage>
        <taxon>Bacteria</taxon>
        <taxon>Pseudomonadati</taxon>
        <taxon>Pseudomonadota</taxon>
        <taxon>Betaproteobacteria</taxon>
        <taxon>Burkholderiales</taxon>
        <taxon>Burkholderiaceae</taxon>
        <taxon>Paraburkholderia</taxon>
    </lineage>
</organism>
<sequence>MLENVILSIGKDEFEDVLFDALHRELRARQVVLFHFRDDVTVETLAAKDDRDDRCVHSLVRDYIRRYHVYDPFRSHCAPAKSRTVEMLGFADEEITNPEYSQRFYVEPGIVGKLCVIVRRPRDAICLSLYRDRLFGPFGGEDFNRIDAIKAPLAAAFERHLDLKLARTLPSLTRMADILQGSENVPPLSSREAAVCARIVTGYSNEAIALDLGLSFHSIRTYRRRAYVKLNVTSQNELFALILKGGGQGAAPRQNQQL</sequence>
<keyword evidence="1" id="KW-0805">Transcription regulation</keyword>
<dbReference type="PROSITE" id="PS00622">
    <property type="entry name" value="HTH_LUXR_1"/>
    <property type="match status" value="1"/>
</dbReference>
<keyword evidence="3" id="KW-0804">Transcription</keyword>
<dbReference type="Gene3D" id="1.10.10.10">
    <property type="entry name" value="Winged helix-like DNA-binding domain superfamily/Winged helix DNA-binding domain"/>
    <property type="match status" value="1"/>
</dbReference>
<reference evidence="5 6" key="1">
    <citation type="submission" date="2019-11" db="EMBL/GenBank/DDBJ databases">
        <title>Metabolism of dissolved organic matter in forest soils.</title>
        <authorList>
            <person name="Cyle K.T."/>
            <person name="Wilhelm R.C."/>
            <person name="Martinez C.E."/>
        </authorList>
    </citation>
    <scope>NUCLEOTIDE SEQUENCE [LARGE SCALE GENOMIC DNA]</scope>
    <source>
        <strain evidence="5 6">5N</strain>
    </source>
</reference>
<dbReference type="SMART" id="SM00421">
    <property type="entry name" value="HTH_LUXR"/>
    <property type="match status" value="1"/>
</dbReference>
<dbReference type="Pfam" id="PF00196">
    <property type="entry name" value="GerE"/>
    <property type="match status" value="1"/>
</dbReference>
<dbReference type="RefSeq" id="WP_172167715.1">
    <property type="nucleotide sequence ID" value="NZ_WOEZ01000111.1"/>
</dbReference>
<gene>
    <name evidence="5" type="ORF">GNZ13_20800</name>
</gene>
<evidence type="ECO:0000256" key="2">
    <source>
        <dbReference type="ARBA" id="ARBA00023125"/>
    </source>
</evidence>
<keyword evidence="6" id="KW-1185">Reference proteome</keyword>
<dbReference type="GO" id="GO:0006355">
    <property type="term" value="P:regulation of DNA-templated transcription"/>
    <property type="evidence" value="ECO:0007669"/>
    <property type="project" value="InterPro"/>
</dbReference>
<dbReference type="Proteomes" id="UP000655523">
    <property type="component" value="Unassembled WGS sequence"/>
</dbReference>